<sequence>MKLKHREKLVTGLLDSYAMSVRQCYPGETNRQLVRRLVNVLYKANKGMFLARDDSRHFIARLKHGEGSLTVLTVFDNNCVDLSLPVEFTDEMQEDMFMMLFGVLTLAVSVTVSQGISDMNSRAATAIQRNSGNFWNTQQQGTFSSPAQQSSPL</sequence>
<keyword evidence="2" id="KW-1185">Reference proteome</keyword>
<evidence type="ECO:0000313" key="2">
    <source>
        <dbReference type="Proteomes" id="UP000225448"/>
    </source>
</evidence>
<gene>
    <name evidence="1" type="ORF">PHABIO_256</name>
</gene>
<dbReference type="EMBL" id="MF042360">
    <property type="protein sequence ID" value="ARV76887.1"/>
    <property type="molecule type" value="Genomic_DNA"/>
</dbReference>
<protein>
    <submittedName>
        <fullName evidence="1">Uncharacterized protein</fullName>
    </submittedName>
</protein>
<organism evidence="1 2">
    <name type="scientific">Pseudomonas phage Phabio</name>
    <dbReference type="NCBI Taxonomy" id="2006668"/>
    <lineage>
        <taxon>Viruses</taxon>
        <taxon>Duplodnaviria</taxon>
        <taxon>Heunggongvirae</taxon>
        <taxon>Uroviricota</taxon>
        <taxon>Caudoviricetes</taxon>
        <taxon>Chimalliviridae</taxon>
        <taxon>Phabiovirus</taxon>
        <taxon>Phabiovirus phabio</taxon>
    </lineage>
</organism>
<reference evidence="1 2" key="1">
    <citation type="submission" date="2017-05" db="EMBL/GenBank/DDBJ databases">
        <authorList>
            <person name="Song R."/>
            <person name="Chenine A.L."/>
            <person name="Ruprecht R.M."/>
        </authorList>
    </citation>
    <scope>NUCLEOTIDE SEQUENCE [LARGE SCALE GENOMIC DNA]</scope>
</reference>
<accession>A0A1Y0T211</accession>
<name>A0A1Y0T211_9CAUD</name>
<evidence type="ECO:0000313" key="1">
    <source>
        <dbReference type="EMBL" id="ARV76887.1"/>
    </source>
</evidence>
<proteinExistence type="predicted"/>
<dbReference type="Proteomes" id="UP000225448">
    <property type="component" value="Segment"/>
</dbReference>